<dbReference type="Pfam" id="PF01120">
    <property type="entry name" value="Alpha_L_fucos"/>
    <property type="match status" value="1"/>
</dbReference>
<dbReference type="Proteomes" id="UP000010862">
    <property type="component" value="Chromosome 1"/>
</dbReference>
<feature type="chain" id="PRO_5009333913" description="alpha-L-fucosidase" evidence="6">
    <location>
        <begin position="37"/>
        <end position="521"/>
    </location>
</feature>
<feature type="domain" description="Glycoside hydrolase family 29 N-terminal" evidence="8">
    <location>
        <begin position="76"/>
        <end position="382"/>
    </location>
</feature>
<dbReference type="GO" id="GO:0005764">
    <property type="term" value="C:lysosome"/>
    <property type="evidence" value="ECO:0007669"/>
    <property type="project" value="TreeGrafter"/>
</dbReference>
<feature type="domain" description="F5/8 type C" evidence="7">
    <location>
        <begin position="405"/>
        <end position="503"/>
    </location>
</feature>
<evidence type="ECO:0000256" key="3">
    <source>
        <dbReference type="ARBA" id="ARBA00022729"/>
    </source>
</evidence>
<evidence type="ECO:0000313" key="10">
    <source>
        <dbReference type="EMBL" id="EGQ15813.1"/>
    </source>
</evidence>
<feature type="signal peptide" evidence="6">
    <location>
        <begin position="1"/>
        <end position="36"/>
    </location>
</feature>
<evidence type="ECO:0000313" key="11">
    <source>
        <dbReference type="Proteomes" id="UP000007820"/>
    </source>
</evidence>
<proteinExistence type="inferred from homology"/>
<dbReference type="eggNOG" id="COG3669">
    <property type="taxonomic scope" value="Bacteria"/>
</dbReference>
<dbReference type="SUPFAM" id="SSF49785">
    <property type="entry name" value="Galactose-binding domain-like"/>
    <property type="match status" value="1"/>
</dbReference>
<keyword evidence="4 10" id="KW-0378">Hydrolase</keyword>
<dbReference type="SUPFAM" id="SSF51445">
    <property type="entry name" value="(Trans)glycosidases"/>
    <property type="match status" value="1"/>
</dbReference>
<dbReference type="STRING" id="908937.Prede_1004"/>
<dbReference type="SMR" id="F9D1Z5"/>
<reference evidence="9" key="3">
    <citation type="submission" date="2012-02" db="EMBL/GenBank/DDBJ databases">
        <title>Complete sequence of chromosome 1 of Prevotella dentalis DSM 3688.</title>
        <authorList>
            <consortium name="US DOE Joint Genome Institute (JGI-PGF)"/>
            <person name="Lucas S."/>
            <person name="Copeland A."/>
            <person name="Lapidus A."/>
            <person name="Glavina del Rio T."/>
            <person name="Dalin E."/>
            <person name="Tice H."/>
            <person name="Bruce D."/>
            <person name="Goodwin L."/>
            <person name="Pitluck S."/>
            <person name="Peters L."/>
            <person name="Mikhailova N."/>
            <person name="Chertkov O."/>
            <person name="Kyrpides N."/>
            <person name="Mavromatis K."/>
            <person name="Ivanova N."/>
            <person name="Brettin T."/>
            <person name="Detter J.C."/>
            <person name="Han C."/>
            <person name="Larimer F."/>
            <person name="Land M."/>
            <person name="Hauser L."/>
            <person name="Markowitz V."/>
            <person name="Cheng J.-F."/>
            <person name="Hugenholtz P."/>
            <person name="Woyke T."/>
            <person name="Wu D."/>
            <person name="Gronow S."/>
            <person name="Wellnitz S."/>
            <person name="Brambilla E."/>
            <person name="Klenk H.-P."/>
            <person name="Eisen J.A."/>
        </authorList>
    </citation>
    <scope>NUCLEOTIDE SEQUENCE</scope>
    <source>
        <strain evidence="9">DSM 3688</strain>
    </source>
</reference>
<dbReference type="EMBL" id="CP003368">
    <property type="protein sequence ID" value="AGB28342.1"/>
    <property type="molecule type" value="Genomic_DNA"/>
</dbReference>
<dbReference type="InterPro" id="IPR057739">
    <property type="entry name" value="Glyco_hydro_29_N"/>
</dbReference>
<evidence type="ECO:0000259" key="8">
    <source>
        <dbReference type="Pfam" id="PF01120"/>
    </source>
</evidence>
<accession>F9D1Z5</accession>
<name>F9D1Z5_PREDD</name>
<protein>
    <recommendedName>
        <fullName evidence="2">alpha-L-fucosidase</fullName>
        <ecNumber evidence="2">3.2.1.51</ecNumber>
    </recommendedName>
</protein>
<gene>
    <name evidence="10" type="primary">fucA</name>
    <name evidence="9" type="ordered locus">Prede_1004</name>
    <name evidence="10" type="ORF">HMPREF9136_0873</name>
</gene>
<dbReference type="OrthoDB" id="1389336at2"/>
<dbReference type="SMART" id="SM00812">
    <property type="entry name" value="Alpha_L_fucos"/>
    <property type="match status" value="1"/>
</dbReference>
<dbReference type="InterPro" id="IPR000421">
    <property type="entry name" value="FA58C"/>
</dbReference>
<evidence type="ECO:0000256" key="2">
    <source>
        <dbReference type="ARBA" id="ARBA00012662"/>
    </source>
</evidence>
<reference evidence="10 11" key="1">
    <citation type="submission" date="2011-04" db="EMBL/GenBank/DDBJ databases">
        <authorList>
            <person name="Muzny D."/>
            <person name="Qin X."/>
            <person name="Deng J."/>
            <person name="Jiang H."/>
            <person name="Liu Y."/>
            <person name="Qu J."/>
            <person name="Song X.-Z."/>
            <person name="Zhang L."/>
            <person name="Thornton R."/>
            <person name="Coyle M."/>
            <person name="Francisco L."/>
            <person name="Jackson L."/>
            <person name="Javaid M."/>
            <person name="Korchina V."/>
            <person name="Kovar C."/>
            <person name="Mata R."/>
            <person name="Mathew T."/>
            <person name="Ngo R."/>
            <person name="Nguyen L."/>
            <person name="Nguyen N."/>
            <person name="Okwuonu G."/>
            <person name="Ongeri F."/>
            <person name="Pham C."/>
            <person name="Simmons D."/>
            <person name="Wilczek-Boney K."/>
            <person name="Hale W."/>
            <person name="Jakkamsetti A."/>
            <person name="Pham P."/>
            <person name="Ruth R."/>
            <person name="San Lucas F."/>
            <person name="Warren J."/>
            <person name="Zhang J."/>
            <person name="Zhao Z."/>
            <person name="Zhou C."/>
            <person name="Zhu D."/>
            <person name="Lee S."/>
            <person name="Bess C."/>
            <person name="Blankenburg K."/>
            <person name="Forbes L."/>
            <person name="Fu Q."/>
            <person name="Gubbala S."/>
            <person name="Hirani K."/>
            <person name="Jayaseelan J.C."/>
            <person name="Lara F."/>
            <person name="Munidasa M."/>
            <person name="Palculict T."/>
            <person name="Patil S."/>
            <person name="Pu L.-L."/>
            <person name="Saada N."/>
            <person name="Tang L."/>
            <person name="Weissenberger G."/>
            <person name="Zhu Y."/>
            <person name="Hemphill L."/>
            <person name="Shang Y."/>
            <person name="Youmans B."/>
            <person name="Ayvaz T."/>
            <person name="Ross M."/>
            <person name="Santibanez J."/>
            <person name="Aqrawi P."/>
            <person name="Gross S."/>
            <person name="Joshi V."/>
            <person name="Fowler G."/>
            <person name="Nazareth L."/>
            <person name="Reid J."/>
            <person name="Worley K."/>
            <person name="Petrosino J."/>
            <person name="Highlander S."/>
            <person name="Gibbs R."/>
        </authorList>
    </citation>
    <scope>NUCLEOTIDE SEQUENCE [LARGE SCALE GENOMIC DNA]</scope>
    <source>
        <strain evidence="10 11">DSM 3688</strain>
    </source>
</reference>
<keyword evidence="3 6" id="KW-0732">Signal</keyword>
<dbReference type="PANTHER" id="PTHR10030">
    <property type="entry name" value="ALPHA-L-FUCOSIDASE"/>
    <property type="match status" value="1"/>
</dbReference>
<dbReference type="KEGG" id="pdt:Prede_1004"/>
<dbReference type="GO" id="GO:0006004">
    <property type="term" value="P:fucose metabolic process"/>
    <property type="evidence" value="ECO:0007669"/>
    <property type="project" value="TreeGrafter"/>
</dbReference>
<dbReference type="InterPro" id="IPR017853">
    <property type="entry name" value="GH"/>
</dbReference>
<dbReference type="AlphaFoldDB" id="F9D1Z5"/>
<sequence>MNKQKQLFQIPARWLPLAMKAGLCLSLALLPHLVKAQEPNIVVIDPTDSPAEIIRKAVRVRPSERQFRWQQQELTAFIHFGVNTFTDREWGDGTEQPSVFAPTALDADQWIKVLKDAGFKCAILTCKHHDGFCLWPSAYTEHSVKRSPWQNGRGDVVREVSDACKKHGISFGVYLSPWDRNSPLYGTEAYNDYFVHQLTELLTRYGKVGEVWFDGACGEGPNGKRQSYDFVRWYQVIRQLQPEAVIAVMGPDVRWVGTETGRGRETEWSVVPNDNLDQKAIAQNSQTEMLAQPAGDMTGQDLGSRKVIEKAKTLVWYPAEIDVSIRPGWFHHDHEDAKVKTPQELMDIYFSSVGRNGVLLLNVPPNREGRFSEADVRSLKGMKTLHDSIFARNLLSKAHVKCPSGKGNLRAITDGNYDTSYQLAGKRGVATITFTLGQEEKFNVLALQEDIRQGQRVEKFTAEVRNQAGEWEKIAEGTTVGFKRLLRFPAAQGKQIRVNILQARDVPCIAEIGLYHSEALY</sequence>
<reference evidence="12" key="2">
    <citation type="submission" date="2012-02" db="EMBL/GenBank/DDBJ databases">
        <title>Complete sequence of chromosome 1 of Prevotella dentalis DSM 3688.</title>
        <authorList>
            <person name="Lucas S."/>
            <person name="Copeland A."/>
            <person name="Lapidus A."/>
            <person name="Glavina del Rio T."/>
            <person name="Dalin E."/>
            <person name="Tice H."/>
            <person name="Bruce D."/>
            <person name="Goodwin L."/>
            <person name="Pitluck S."/>
            <person name="Peters L."/>
            <person name="Mikhailova N."/>
            <person name="Chertkov O."/>
            <person name="Kyrpides N."/>
            <person name="Mavromatis K."/>
            <person name="Ivanova N."/>
            <person name="Brettin T."/>
            <person name="Detter J.C."/>
            <person name="Han C."/>
            <person name="Larimer F."/>
            <person name="Land M."/>
            <person name="Hauser L."/>
            <person name="Markowitz V."/>
            <person name="Cheng J.-F."/>
            <person name="Hugenholtz P."/>
            <person name="Woyke T."/>
            <person name="Wu D."/>
            <person name="Gronow S."/>
            <person name="Wellnitz S."/>
            <person name="Brambilla E."/>
            <person name="Klenk H.-P."/>
            <person name="Eisen J.A."/>
        </authorList>
    </citation>
    <scope>NUCLEOTIDE SEQUENCE [LARGE SCALE GENOMIC DNA]</scope>
    <source>
        <strain evidence="12">ATCC 49559 / DSM 3688 / JCM 13448 / NCTC 12043 / ES 2772</strain>
    </source>
</reference>
<organism evidence="10 11">
    <name type="scientific">Prevotella dentalis (strain ATCC 49559 / DSM 3688 / JCM 13448 / NCTC 12043 / ES 2772)</name>
    <name type="common">Mitsuokella dentalis</name>
    <dbReference type="NCBI Taxonomy" id="908937"/>
    <lineage>
        <taxon>Bacteria</taxon>
        <taxon>Pseudomonadati</taxon>
        <taxon>Bacteroidota</taxon>
        <taxon>Bacteroidia</taxon>
        <taxon>Bacteroidales</taxon>
        <taxon>Prevotellaceae</taxon>
        <taxon>Prevotella</taxon>
    </lineage>
</organism>
<evidence type="ECO:0000256" key="4">
    <source>
        <dbReference type="ARBA" id="ARBA00022801"/>
    </source>
</evidence>
<dbReference type="GO" id="GO:0016139">
    <property type="term" value="P:glycoside catabolic process"/>
    <property type="evidence" value="ECO:0007669"/>
    <property type="project" value="TreeGrafter"/>
</dbReference>
<dbReference type="Proteomes" id="UP000007820">
    <property type="component" value="Unassembled WGS sequence"/>
</dbReference>
<dbReference type="InterPro" id="IPR008979">
    <property type="entry name" value="Galactose-bd-like_sf"/>
</dbReference>
<evidence type="ECO:0000256" key="1">
    <source>
        <dbReference type="ARBA" id="ARBA00007951"/>
    </source>
</evidence>
<dbReference type="EMBL" id="AFPW01000012">
    <property type="protein sequence ID" value="EGQ15813.1"/>
    <property type="molecule type" value="Genomic_DNA"/>
</dbReference>
<keyword evidence="12" id="KW-1185">Reference proteome</keyword>
<dbReference type="HOGENOM" id="CLU_002934_7_1_10"/>
<evidence type="ECO:0000256" key="5">
    <source>
        <dbReference type="ARBA" id="ARBA00023295"/>
    </source>
</evidence>
<dbReference type="FunFam" id="3.20.20.80:FF:000052">
    <property type="entry name" value="Putative alpha-L-fucosidase 1"/>
    <property type="match status" value="1"/>
</dbReference>
<dbReference type="Pfam" id="PF00754">
    <property type="entry name" value="F5_F8_type_C"/>
    <property type="match status" value="1"/>
</dbReference>
<evidence type="ECO:0000313" key="9">
    <source>
        <dbReference type="EMBL" id="AGB28342.1"/>
    </source>
</evidence>
<dbReference type="Gene3D" id="3.20.20.80">
    <property type="entry name" value="Glycosidases"/>
    <property type="match status" value="1"/>
</dbReference>
<dbReference type="PANTHER" id="PTHR10030:SF37">
    <property type="entry name" value="ALPHA-L-FUCOSIDASE-RELATED"/>
    <property type="match status" value="1"/>
</dbReference>
<dbReference type="PATRIC" id="fig|908937.9.peg.1051"/>
<dbReference type="Gene3D" id="2.60.120.260">
    <property type="entry name" value="Galactose-binding domain-like"/>
    <property type="match status" value="1"/>
</dbReference>
<keyword evidence="5 10" id="KW-0326">Glycosidase</keyword>
<dbReference type="EC" id="3.2.1.51" evidence="2"/>
<evidence type="ECO:0000313" key="12">
    <source>
        <dbReference type="Proteomes" id="UP000010862"/>
    </source>
</evidence>
<evidence type="ECO:0000256" key="6">
    <source>
        <dbReference type="SAM" id="SignalP"/>
    </source>
</evidence>
<evidence type="ECO:0000259" key="7">
    <source>
        <dbReference type="Pfam" id="PF00754"/>
    </source>
</evidence>
<dbReference type="InterPro" id="IPR000933">
    <property type="entry name" value="Glyco_hydro_29"/>
</dbReference>
<dbReference type="GO" id="GO:0004560">
    <property type="term" value="F:alpha-L-fucosidase activity"/>
    <property type="evidence" value="ECO:0007669"/>
    <property type="project" value="UniProtKB-EC"/>
</dbReference>
<comment type="similarity">
    <text evidence="1">Belongs to the glycosyl hydrolase 29 family.</text>
</comment>